<dbReference type="PRINTS" id="PR01301">
    <property type="entry name" value="RGSPROTEIN"/>
</dbReference>
<keyword evidence="5" id="KW-1185">Reference proteome</keyword>
<dbReference type="Gene3D" id="1.10.167.10">
    <property type="entry name" value="Regulator of G-protein Signalling 4, domain 2"/>
    <property type="match status" value="1"/>
</dbReference>
<dbReference type="Proteomes" id="UP001642483">
    <property type="component" value="Unassembled WGS sequence"/>
</dbReference>
<dbReference type="SUPFAM" id="SSF49562">
    <property type="entry name" value="C2 domain (Calcium/lipid-binding domain, CaLB)"/>
    <property type="match status" value="1"/>
</dbReference>
<feature type="domain" description="C2" evidence="2">
    <location>
        <begin position="75"/>
        <end position="195"/>
    </location>
</feature>
<dbReference type="InterPro" id="IPR036305">
    <property type="entry name" value="RGS_sf"/>
</dbReference>
<dbReference type="Gene3D" id="2.60.40.150">
    <property type="entry name" value="C2 domain"/>
    <property type="match status" value="1"/>
</dbReference>
<reference evidence="4 5" key="1">
    <citation type="submission" date="2024-02" db="EMBL/GenBank/DDBJ databases">
        <authorList>
            <person name="Daric V."/>
            <person name="Darras S."/>
        </authorList>
    </citation>
    <scope>NUCLEOTIDE SEQUENCE [LARGE SCALE GENOMIC DNA]</scope>
</reference>
<feature type="region of interest" description="Disordered" evidence="1">
    <location>
        <begin position="29"/>
        <end position="75"/>
    </location>
</feature>
<feature type="region of interest" description="Disordered" evidence="1">
    <location>
        <begin position="415"/>
        <end position="471"/>
    </location>
</feature>
<dbReference type="InterPro" id="IPR000008">
    <property type="entry name" value="C2_dom"/>
</dbReference>
<protein>
    <submittedName>
        <fullName evidence="4">Uncharacterized protein</fullName>
    </submittedName>
</protein>
<feature type="compositionally biased region" description="Low complexity" evidence="1">
    <location>
        <begin position="29"/>
        <end position="40"/>
    </location>
</feature>
<proteinExistence type="predicted"/>
<dbReference type="Pfam" id="PF00615">
    <property type="entry name" value="RGS"/>
    <property type="match status" value="1"/>
</dbReference>
<dbReference type="PANTHER" id="PTHR10845">
    <property type="entry name" value="REGULATOR OF G PROTEIN SIGNALING"/>
    <property type="match status" value="1"/>
</dbReference>
<organism evidence="4 5">
    <name type="scientific">Clavelina lepadiformis</name>
    <name type="common">Light-bulb sea squirt</name>
    <name type="synonym">Ascidia lepadiformis</name>
    <dbReference type="NCBI Taxonomy" id="159417"/>
    <lineage>
        <taxon>Eukaryota</taxon>
        <taxon>Metazoa</taxon>
        <taxon>Chordata</taxon>
        <taxon>Tunicata</taxon>
        <taxon>Ascidiacea</taxon>
        <taxon>Aplousobranchia</taxon>
        <taxon>Clavelinidae</taxon>
        <taxon>Clavelina</taxon>
    </lineage>
</organism>
<evidence type="ECO:0000259" key="3">
    <source>
        <dbReference type="PROSITE" id="PS50132"/>
    </source>
</evidence>
<dbReference type="InterPro" id="IPR016137">
    <property type="entry name" value="RGS"/>
</dbReference>
<dbReference type="SUPFAM" id="SSF48097">
    <property type="entry name" value="Regulator of G-protein signaling, RGS"/>
    <property type="match status" value="1"/>
</dbReference>
<gene>
    <name evidence="4" type="ORF">CVLEPA_LOCUS14239</name>
</gene>
<dbReference type="SMART" id="SM00315">
    <property type="entry name" value="RGS"/>
    <property type="match status" value="1"/>
</dbReference>
<evidence type="ECO:0000313" key="5">
    <source>
        <dbReference type="Proteomes" id="UP001642483"/>
    </source>
</evidence>
<feature type="region of interest" description="Disordered" evidence="1">
    <location>
        <begin position="723"/>
        <end position="742"/>
    </location>
</feature>
<evidence type="ECO:0000313" key="4">
    <source>
        <dbReference type="EMBL" id="CAK8683137.1"/>
    </source>
</evidence>
<dbReference type="PROSITE" id="PS50004">
    <property type="entry name" value="C2"/>
    <property type="match status" value="1"/>
</dbReference>
<feature type="compositionally biased region" description="Basic residues" evidence="1">
    <location>
        <begin position="615"/>
        <end position="624"/>
    </location>
</feature>
<dbReference type="CDD" id="cd07440">
    <property type="entry name" value="RGS"/>
    <property type="match status" value="1"/>
</dbReference>
<dbReference type="InterPro" id="IPR035892">
    <property type="entry name" value="C2_domain_sf"/>
</dbReference>
<evidence type="ECO:0000256" key="1">
    <source>
        <dbReference type="SAM" id="MobiDB-lite"/>
    </source>
</evidence>
<evidence type="ECO:0000259" key="2">
    <source>
        <dbReference type="PROSITE" id="PS50004"/>
    </source>
</evidence>
<feature type="compositionally biased region" description="Low complexity" evidence="1">
    <location>
        <begin position="591"/>
        <end position="603"/>
    </location>
</feature>
<accession>A0ABP0FU49</accession>
<dbReference type="PROSITE" id="PS50132">
    <property type="entry name" value="RGS"/>
    <property type="match status" value="1"/>
</dbReference>
<dbReference type="EMBL" id="CAWYQH010000096">
    <property type="protein sequence ID" value="CAK8683137.1"/>
    <property type="molecule type" value="Genomic_DNA"/>
</dbReference>
<feature type="domain" description="RGS" evidence="3">
    <location>
        <begin position="765"/>
        <end position="854"/>
    </location>
</feature>
<feature type="compositionally biased region" description="Polar residues" evidence="1">
    <location>
        <begin position="41"/>
        <end position="55"/>
    </location>
</feature>
<sequence>MVRAQLQKKPKISNFKSIAQIWNEMISSSSDGDSPVSESGLSPTRSIQGHSSQTPLLCHQRPISSSTTHSNRSESRGVLQLATLARNGLVTVTILQLRDLPPTIVKKLSVMIRVSVKSANSKVRFRTRTVPVTSQVVRFDETVTFRLPSANILYQRLIVSACLKHDDVMLPDRLGWMSFSLNKLVCSDQLIEGWFYLLDKSTGKRKHLIVKAPPCDMSATDLDLLTMTSSNTDSPKKCTDSSFENFSDKENIRKEFFGEKGSCPSSTKCKTMSLMKRSANALAFSSNSGTVRRSSPHSWGSVEKRSPVFGEGDYVFLSEAHIQARTTKRSQLISTFGTPKLNRQTSWSFNGQNRTYFDNTTVTFTAASLDERKNFIHSNKIQNKVPTSSRREENLTSLAPKRIDQNYRWRKMKKSLVRRSFRQPEPNTRRKEKKSSLMAEERFERKSSEQSPSMISPPSPHPINLFSTSWTSLDHPDQESPCAYRIQRALCHQDWENELLQVDEDCDLANSNQKKTAECKPRTGRVRKSSISIVDSIRAYFKGSKDRRRSDNKGSPAVDDFTKDFVIVTDDNYSMSKQKDNSRFQFENVFRSGDSRSSTTSSHRSNKGQAGSSKLPRRGAVRLSRGKKTIYDMFPTPMITRKRSGRFSIGERTTPAQRKCQPLLRRSCDVSMMSHCENVSLMKSLHREFEDSTGMFSNKRQHNDTATKKSREKLWRSLFPRTPTTQEKTKVHKSKRPNQDCSVPKKVDMSLLSLLKSKDDNFEDFRNFLKLEFSEENLDFWLDVDTYQKQRKFEKPARKIYNKYIMESAPHEINIESGVRDRIESNMQNPAGNTFNEAQLHIFNLIKRDPFQRFQKKNSS</sequence>
<name>A0ABP0FU49_CLALP</name>
<dbReference type="InterPro" id="IPR044926">
    <property type="entry name" value="RGS_subdomain_2"/>
</dbReference>
<dbReference type="PANTHER" id="PTHR10845:SF259">
    <property type="entry name" value="RGS DOMAIN-CONTAINING PROTEIN-RELATED"/>
    <property type="match status" value="1"/>
</dbReference>
<feature type="region of interest" description="Disordered" evidence="1">
    <location>
        <begin position="591"/>
        <end position="624"/>
    </location>
</feature>
<comment type="caution">
    <text evidence="4">The sequence shown here is derived from an EMBL/GenBank/DDBJ whole genome shotgun (WGS) entry which is preliminary data.</text>
</comment>
<feature type="compositionally biased region" description="Basic and acidic residues" evidence="1">
    <location>
        <begin position="439"/>
        <end position="448"/>
    </location>
</feature>